<evidence type="ECO:0008006" key="5">
    <source>
        <dbReference type="Google" id="ProtNLM"/>
    </source>
</evidence>
<dbReference type="EMBL" id="JAACXV010000262">
    <property type="protein sequence ID" value="KAF7281034.1"/>
    <property type="molecule type" value="Genomic_DNA"/>
</dbReference>
<evidence type="ECO:0000313" key="3">
    <source>
        <dbReference type="EMBL" id="KAF7281034.1"/>
    </source>
</evidence>
<feature type="region of interest" description="Disordered" evidence="2">
    <location>
        <begin position="431"/>
        <end position="450"/>
    </location>
</feature>
<feature type="compositionally biased region" description="Basic and acidic residues" evidence="2">
    <location>
        <begin position="150"/>
        <end position="167"/>
    </location>
</feature>
<feature type="region of interest" description="Disordered" evidence="2">
    <location>
        <begin position="852"/>
        <end position="872"/>
    </location>
</feature>
<dbReference type="PANTHER" id="PTHR13958">
    <property type="entry name" value="CENTROSOME-ASSOCIATED PROTEIN 350"/>
    <property type="match status" value="1"/>
</dbReference>
<dbReference type="InterPro" id="IPR028750">
    <property type="entry name" value="CEP350/CC187"/>
</dbReference>
<feature type="compositionally biased region" description="Basic and acidic residues" evidence="2">
    <location>
        <begin position="174"/>
        <end position="199"/>
    </location>
</feature>
<dbReference type="GO" id="GO:0034453">
    <property type="term" value="P:microtubule anchoring"/>
    <property type="evidence" value="ECO:0007669"/>
    <property type="project" value="InterPro"/>
</dbReference>
<feature type="compositionally biased region" description="Basic and acidic residues" evidence="2">
    <location>
        <begin position="542"/>
        <end position="552"/>
    </location>
</feature>
<dbReference type="OrthoDB" id="306254at2759"/>
<name>A0A834IHS4_RHYFE</name>
<accession>A0A834IHS4</accession>
<dbReference type="PANTHER" id="PTHR13958:SF3">
    <property type="entry name" value="CAP-GLY DOMAIN-CONTAINING PROTEIN-RELATED"/>
    <property type="match status" value="1"/>
</dbReference>
<keyword evidence="1" id="KW-0175">Coiled coil</keyword>
<proteinExistence type="predicted"/>
<dbReference type="GO" id="GO:0008017">
    <property type="term" value="F:microtubule binding"/>
    <property type="evidence" value="ECO:0007669"/>
    <property type="project" value="InterPro"/>
</dbReference>
<comment type="caution">
    <text evidence="3">The sequence shown here is derived from an EMBL/GenBank/DDBJ whole genome shotgun (WGS) entry which is preliminary data.</text>
</comment>
<sequence length="1256" mass="141554">MIFLDYHSDIMERKLDKDAVSKRILETSRETERLKEELQNLIAAGIQGNLNLSVPSVSKSQHNSSNKVQIIKSYDSKHSCHPVNVMSSENEVLSPKKDKHYDVQQSREYIKKQKEKRMAEIKSKKCETKIAMELKKEKLQELHQKANEIVKKNVEAKRQRSKSREPPIMRSRSVSREGKADLRSKPKIKDSQKDSKSKSQEPLVIRSRSANRDVKTIVKSTSSNVGVKKIDNVKNKNKESKISSSHLNSGIDSEIRALSRDSIIHGYNCAGRSKKYSSSTSSMDIKPITETNIPQTCERLLNGELITTKNTNLLYPPDFQVKPLQGPEISLETQKYNLYDKCKNQLYQDSLPSYEGDTDQPISQERSRRDIFLKDVYISKQITSRKGSSKESSSIHSETSMSIAAETGTDHEMKSIASKTHSMVNILSTQSDHKHTELSESINASVEPRKSISDSALTNMKQKLLMREKALAKRRKTVEELLQWHQKLLREERAIEDLESQVKNIFTNIPSEKEDEAAVNVSNASYREDKPPEMSKNIPQSTKDHAEDTRSSADKYNTEFEADDGSSISSISQLIEGFNKIEDNILNFSLTYPARNQFGEQIDEVLEYEKQESVKSTSSSTSIIDSNAESLKPAVEEQVGDKSLVADSKITTDKLPQRNVCVVQPGHQESSDRDINEIEDAPEKCAIERTVPLEIDDNISEKNSTDEVSEQSDVLSAVELEKEASIQSVISSESIVNTLQPENSIVQEISITKDGSVNLEELLTSVQQPVVEDTPTVDEISIREVGGDVTTTAESHDETHSLISQLNEDAAEQIVVHEETPSTSHQTIEQVTSEDIVQNDILEDTSNSLRQYSENKTDEEKVASLSTRTPSRDQSIVVTSNEENASLRSEEKISTEEDIVVAEPGPNQSSTSSIAATEETQEDVSVSLLESCVDDVELEESCQKSLVTLGKDKTSVDAQEMLEDVNSASKSNGSTEVQEARVMTYDLLSPSDAAGFPLDEKKSFSLGNEAEELLRKQLAIEQEIKLLTEQQQKEQMSLVYMREIPNKPPPPYTPPSKTKTVKVATVIPSTKDEIQQITEYSAKIIHKAYVSNNLDNISISDKTLSLIAKNINKGCYKYVFNLCKDIAIDHYGQFLDETPGPSWMRPEERSFSFEQKPLDGNGLQQLMNKKLLELFGFQKQEVRRENAIMKWSRKKRDHVDEVLIREMQAEEKSWTNTEKDELLVKNRITNEIMDLLLRDTVQVLKKTISLKNENII</sequence>
<feature type="compositionally biased region" description="Basic and acidic residues" evidence="2">
    <location>
        <begin position="853"/>
        <end position="862"/>
    </location>
</feature>
<evidence type="ECO:0000256" key="2">
    <source>
        <dbReference type="SAM" id="MobiDB-lite"/>
    </source>
</evidence>
<feature type="region of interest" description="Disordered" evidence="2">
    <location>
        <begin position="150"/>
        <end position="217"/>
    </location>
</feature>
<protein>
    <recommendedName>
        <fullName evidence="5">Centrosome-associated protein 350</fullName>
    </recommendedName>
</protein>
<dbReference type="Proteomes" id="UP000625711">
    <property type="component" value="Unassembled WGS sequence"/>
</dbReference>
<organism evidence="3 4">
    <name type="scientific">Rhynchophorus ferrugineus</name>
    <name type="common">Red palm weevil</name>
    <name type="synonym">Curculio ferrugineus</name>
    <dbReference type="NCBI Taxonomy" id="354439"/>
    <lineage>
        <taxon>Eukaryota</taxon>
        <taxon>Metazoa</taxon>
        <taxon>Ecdysozoa</taxon>
        <taxon>Arthropoda</taxon>
        <taxon>Hexapoda</taxon>
        <taxon>Insecta</taxon>
        <taxon>Pterygota</taxon>
        <taxon>Neoptera</taxon>
        <taxon>Endopterygota</taxon>
        <taxon>Coleoptera</taxon>
        <taxon>Polyphaga</taxon>
        <taxon>Cucujiformia</taxon>
        <taxon>Curculionidae</taxon>
        <taxon>Dryophthorinae</taxon>
        <taxon>Rhynchophorus</taxon>
    </lineage>
</organism>
<feature type="region of interest" description="Disordered" evidence="2">
    <location>
        <begin position="516"/>
        <end position="552"/>
    </location>
</feature>
<dbReference type="GO" id="GO:0005813">
    <property type="term" value="C:centrosome"/>
    <property type="evidence" value="ECO:0007669"/>
    <property type="project" value="InterPro"/>
</dbReference>
<gene>
    <name evidence="3" type="ORF">GWI33_005219</name>
</gene>
<feature type="coiled-coil region" evidence="1">
    <location>
        <begin position="481"/>
        <end position="508"/>
    </location>
</feature>
<evidence type="ECO:0000313" key="4">
    <source>
        <dbReference type="Proteomes" id="UP000625711"/>
    </source>
</evidence>
<reference evidence="3" key="1">
    <citation type="submission" date="2020-08" db="EMBL/GenBank/DDBJ databases">
        <title>Genome sequencing and assembly of the red palm weevil Rhynchophorus ferrugineus.</title>
        <authorList>
            <person name="Dias G.B."/>
            <person name="Bergman C.M."/>
            <person name="Manee M."/>
        </authorList>
    </citation>
    <scope>NUCLEOTIDE SEQUENCE</scope>
    <source>
        <strain evidence="3">AA-2017</strain>
        <tissue evidence="3">Whole larva</tissue>
    </source>
</reference>
<feature type="coiled-coil region" evidence="1">
    <location>
        <begin position="17"/>
        <end position="44"/>
    </location>
</feature>
<dbReference type="AlphaFoldDB" id="A0A834IHS4"/>
<keyword evidence="4" id="KW-1185">Reference proteome</keyword>
<evidence type="ECO:0000256" key="1">
    <source>
        <dbReference type="SAM" id="Coils"/>
    </source>
</evidence>